<dbReference type="InterPro" id="IPR051794">
    <property type="entry name" value="PG_Endopeptidase_C40"/>
</dbReference>
<proteinExistence type="inferred from homology"/>
<keyword evidence="8" id="KW-1185">Reference proteome</keyword>
<dbReference type="SUPFAM" id="SSF54001">
    <property type="entry name" value="Cysteine proteinases"/>
    <property type="match status" value="1"/>
</dbReference>
<dbReference type="Gene3D" id="3.90.1720.10">
    <property type="entry name" value="endopeptidase domain like (from Nostoc punctiforme)"/>
    <property type="match status" value="1"/>
</dbReference>
<dbReference type="InterPro" id="IPR000064">
    <property type="entry name" value="NLP_P60_dom"/>
</dbReference>
<feature type="non-terminal residue" evidence="7">
    <location>
        <position position="1"/>
    </location>
</feature>
<dbReference type="RefSeq" id="WP_147341551.1">
    <property type="nucleotide sequence ID" value="NZ_QURH01001037.1"/>
</dbReference>
<evidence type="ECO:0000256" key="2">
    <source>
        <dbReference type="ARBA" id="ARBA00022670"/>
    </source>
</evidence>
<feature type="domain" description="NlpC/P60" evidence="6">
    <location>
        <begin position="25"/>
        <end position="160"/>
    </location>
</feature>
<comment type="similarity">
    <text evidence="1">Belongs to the peptidase C40 family.</text>
</comment>
<keyword evidence="3" id="KW-0378">Hydrolase</keyword>
<dbReference type="Pfam" id="PF00877">
    <property type="entry name" value="NLPC_P60"/>
    <property type="match status" value="1"/>
</dbReference>
<dbReference type="AlphaFoldDB" id="A0A372J9R1"/>
<dbReference type="GO" id="GO:0008234">
    <property type="term" value="F:cysteine-type peptidase activity"/>
    <property type="evidence" value="ECO:0007669"/>
    <property type="project" value="UniProtKB-KW"/>
</dbReference>
<feature type="region of interest" description="Disordered" evidence="5">
    <location>
        <begin position="1"/>
        <end position="24"/>
    </location>
</feature>
<evidence type="ECO:0000256" key="3">
    <source>
        <dbReference type="ARBA" id="ARBA00022801"/>
    </source>
</evidence>
<accession>A0A372J9R1</accession>
<dbReference type="EMBL" id="QURH01001037">
    <property type="protein sequence ID" value="RFU36732.1"/>
    <property type="molecule type" value="Genomic_DNA"/>
</dbReference>
<reference evidence="7 8" key="1">
    <citation type="submission" date="2018-08" db="EMBL/GenBank/DDBJ databases">
        <title>Actinomadura jelena sp. nov., a novel Actinomycete isolated from soil in Chad.</title>
        <authorList>
            <person name="Shi L."/>
        </authorList>
    </citation>
    <scope>NUCLEOTIDE SEQUENCE [LARGE SCALE GENOMIC DNA]</scope>
    <source>
        <strain evidence="7 8">NEAU-G17</strain>
    </source>
</reference>
<dbReference type="PANTHER" id="PTHR47359:SF3">
    <property type="entry name" value="NLP_P60 DOMAIN-CONTAINING PROTEIN-RELATED"/>
    <property type="match status" value="1"/>
</dbReference>
<feature type="compositionally biased region" description="Low complexity" evidence="5">
    <location>
        <begin position="7"/>
        <end position="16"/>
    </location>
</feature>
<dbReference type="InterPro" id="IPR038765">
    <property type="entry name" value="Papain-like_cys_pep_sf"/>
</dbReference>
<dbReference type="PROSITE" id="PS51935">
    <property type="entry name" value="NLPC_P60"/>
    <property type="match status" value="1"/>
</dbReference>
<dbReference type="GO" id="GO:0006508">
    <property type="term" value="P:proteolysis"/>
    <property type="evidence" value="ECO:0007669"/>
    <property type="project" value="UniProtKB-KW"/>
</dbReference>
<evidence type="ECO:0000256" key="4">
    <source>
        <dbReference type="ARBA" id="ARBA00022807"/>
    </source>
</evidence>
<evidence type="ECO:0000313" key="8">
    <source>
        <dbReference type="Proteomes" id="UP000261811"/>
    </source>
</evidence>
<gene>
    <name evidence="7" type="ORF">DZF91_36680</name>
</gene>
<evidence type="ECO:0000313" key="7">
    <source>
        <dbReference type="EMBL" id="RFU36732.1"/>
    </source>
</evidence>
<organism evidence="7 8">
    <name type="scientific">Actinomadura logoneensis</name>
    <dbReference type="NCBI Taxonomy" id="2293572"/>
    <lineage>
        <taxon>Bacteria</taxon>
        <taxon>Bacillati</taxon>
        <taxon>Actinomycetota</taxon>
        <taxon>Actinomycetes</taxon>
        <taxon>Streptosporangiales</taxon>
        <taxon>Thermomonosporaceae</taxon>
        <taxon>Actinomadura</taxon>
    </lineage>
</organism>
<comment type="caution">
    <text evidence="7">The sequence shown here is derived from an EMBL/GenBank/DDBJ whole genome shotgun (WGS) entry which is preliminary data.</text>
</comment>
<protein>
    <submittedName>
        <fullName evidence="7">NlpC/P60 family protein</fullName>
    </submittedName>
</protein>
<keyword evidence="2" id="KW-0645">Protease</keyword>
<dbReference type="Proteomes" id="UP000261811">
    <property type="component" value="Unassembled WGS sequence"/>
</dbReference>
<evidence type="ECO:0000256" key="5">
    <source>
        <dbReference type="SAM" id="MobiDB-lite"/>
    </source>
</evidence>
<name>A0A372J9R1_9ACTN</name>
<dbReference type="PANTHER" id="PTHR47359">
    <property type="entry name" value="PEPTIDOGLYCAN DL-ENDOPEPTIDASE CWLO"/>
    <property type="match status" value="1"/>
</dbReference>
<keyword evidence="4" id="KW-0788">Thiol protease</keyword>
<evidence type="ECO:0000259" key="6">
    <source>
        <dbReference type="PROSITE" id="PS51935"/>
    </source>
</evidence>
<sequence>RRREAALEASRARQGASGAGLGSASGMGAVAARAALKWLGTPYSWGGGTASGPSYGIEQGSGIHGFDCSGLALYAWNKAGVRLDHWTGTQWTSGPHVPVGRLRPGDLVFFARNTSDPDTIHHVGIYIGRGRMVEAPYTGASVRISSIYRGDLIGATRPSG</sequence>
<evidence type="ECO:0000256" key="1">
    <source>
        <dbReference type="ARBA" id="ARBA00007074"/>
    </source>
</evidence>